<comment type="caution">
    <text evidence="2">The sequence shown here is derived from an EMBL/GenBank/DDBJ whole genome shotgun (WGS) entry which is preliminary data.</text>
</comment>
<feature type="transmembrane region" description="Helical" evidence="1">
    <location>
        <begin position="7"/>
        <end position="27"/>
    </location>
</feature>
<keyword evidence="1" id="KW-0472">Membrane</keyword>
<dbReference type="Proteomes" id="UP000178656">
    <property type="component" value="Unassembled WGS sequence"/>
</dbReference>
<sequence length="140" mass="15175">MSIGPSLFAFWLLYALFGLGVFMPGAANGTAEVWLTVGLIGALITTIALSTTAHFRKKAAQFALTNCTPAEAGKVLMQVRSNPDGPWLIHSCVDGELVKRAIDPHKIGLLRSHCLHSRPGECWRIYSINAKARTIACQNI</sequence>
<dbReference type="EMBL" id="MFGM01000081">
    <property type="protein sequence ID" value="OGF34167.1"/>
    <property type="molecule type" value="Genomic_DNA"/>
</dbReference>
<gene>
    <name evidence="2" type="ORF">A2482_04620</name>
</gene>
<reference evidence="2 3" key="1">
    <citation type="journal article" date="2016" name="Nat. Commun.">
        <title>Thousands of microbial genomes shed light on interconnected biogeochemical processes in an aquifer system.</title>
        <authorList>
            <person name="Anantharaman K."/>
            <person name="Brown C.T."/>
            <person name="Hug L.A."/>
            <person name="Sharon I."/>
            <person name="Castelle C.J."/>
            <person name="Probst A.J."/>
            <person name="Thomas B.C."/>
            <person name="Singh A."/>
            <person name="Wilkins M.J."/>
            <person name="Karaoz U."/>
            <person name="Brodie E.L."/>
            <person name="Williams K.H."/>
            <person name="Hubbard S.S."/>
            <person name="Banfield J.F."/>
        </authorList>
    </citation>
    <scope>NUCLEOTIDE SEQUENCE [LARGE SCALE GENOMIC DNA]</scope>
</reference>
<organism evidence="2 3">
    <name type="scientific">Candidatus Falkowbacteria bacterium RIFOXYC2_FULL_48_21</name>
    <dbReference type="NCBI Taxonomy" id="1798005"/>
    <lineage>
        <taxon>Bacteria</taxon>
        <taxon>Candidatus Falkowiibacteriota</taxon>
    </lineage>
</organism>
<keyword evidence="1" id="KW-1133">Transmembrane helix</keyword>
<proteinExistence type="predicted"/>
<evidence type="ECO:0000313" key="3">
    <source>
        <dbReference type="Proteomes" id="UP000178656"/>
    </source>
</evidence>
<dbReference type="AlphaFoldDB" id="A0A1F5T5B7"/>
<name>A0A1F5T5B7_9BACT</name>
<accession>A0A1F5T5B7</accession>
<feature type="transmembrane region" description="Helical" evidence="1">
    <location>
        <begin position="33"/>
        <end position="55"/>
    </location>
</feature>
<protein>
    <submittedName>
        <fullName evidence="2">Uncharacterized protein</fullName>
    </submittedName>
</protein>
<evidence type="ECO:0000256" key="1">
    <source>
        <dbReference type="SAM" id="Phobius"/>
    </source>
</evidence>
<evidence type="ECO:0000313" key="2">
    <source>
        <dbReference type="EMBL" id="OGF34167.1"/>
    </source>
</evidence>
<keyword evidence="1" id="KW-0812">Transmembrane</keyword>